<gene>
    <name evidence="1" type="ORF">DI536_16250</name>
</gene>
<sequence length="145" mass="16545">MVAVTSNTFLLTVMELQSTQRRLSAELNSMSTAAAPEALREQLRSLRADVVQHLDQKDSFYDKLLSLAHQHDDAETERFMLKTAAEMKAQSQRVRRFFYDLDSMGAQVAATIFRKLEPGIQRRFETELQSTFPLAVRTACMSKRA</sequence>
<reference evidence="1 2" key="1">
    <citation type="submission" date="2017-08" db="EMBL/GenBank/DDBJ databases">
        <title>Infants hospitalized years apart are colonized by the same room-sourced microbial strains.</title>
        <authorList>
            <person name="Brooks B."/>
            <person name="Olm M.R."/>
            <person name="Firek B.A."/>
            <person name="Baker R."/>
            <person name="Thomas B.C."/>
            <person name="Morowitz M.J."/>
            <person name="Banfield J.F."/>
        </authorList>
    </citation>
    <scope>NUCLEOTIDE SEQUENCE [LARGE SCALE GENOMIC DNA]</scope>
    <source>
        <strain evidence="1">S2_003_000_R2_14</strain>
    </source>
</reference>
<evidence type="ECO:0000313" key="2">
    <source>
        <dbReference type="Proteomes" id="UP000249061"/>
    </source>
</evidence>
<protein>
    <recommendedName>
        <fullName evidence="3">Hemerythrin-like domain-containing protein</fullName>
    </recommendedName>
</protein>
<dbReference type="Proteomes" id="UP000249061">
    <property type="component" value="Unassembled WGS sequence"/>
</dbReference>
<dbReference type="AlphaFoldDB" id="A0A2W5TKQ5"/>
<accession>A0A2W5TKQ5</accession>
<organism evidence="1 2">
    <name type="scientific">Archangium gephyra</name>
    <dbReference type="NCBI Taxonomy" id="48"/>
    <lineage>
        <taxon>Bacteria</taxon>
        <taxon>Pseudomonadati</taxon>
        <taxon>Myxococcota</taxon>
        <taxon>Myxococcia</taxon>
        <taxon>Myxococcales</taxon>
        <taxon>Cystobacterineae</taxon>
        <taxon>Archangiaceae</taxon>
        <taxon>Archangium</taxon>
    </lineage>
</organism>
<dbReference type="EMBL" id="QFQP01000013">
    <property type="protein sequence ID" value="PZR11885.1"/>
    <property type="molecule type" value="Genomic_DNA"/>
</dbReference>
<comment type="caution">
    <text evidence="1">The sequence shown here is derived from an EMBL/GenBank/DDBJ whole genome shotgun (WGS) entry which is preliminary data.</text>
</comment>
<proteinExistence type="predicted"/>
<evidence type="ECO:0008006" key="3">
    <source>
        <dbReference type="Google" id="ProtNLM"/>
    </source>
</evidence>
<name>A0A2W5TKQ5_9BACT</name>
<evidence type="ECO:0000313" key="1">
    <source>
        <dbReference type="EMBL" id="PZR11885.1"/>
    </source>
</evidence>